<organism evidence="1">
    <name type="scientific">Rhipicephalus zambeziensis</name>
    <dbReference type="NCBI Taxonomy" id="60191"/>
    <lineage>
        <taxon>Eukaryota</taxon>
        <taxon>Metazoa</taxon>
        <taxon>Ecdysozoa</taxon>
        <taxon>Arthropoda</taxon>
        <taxon>Chelicerata</taxon>
        <taxon>Arachnida</taxon>
        <taxon>Acari</taxon>
        <taxon>Parasitiformes</taxon>
        <taxon>Ixodida</taxon>
        <taxon>Ixodoidea</taxon>
        <taxon>Ixodidae</taxon>
        <taxon>Rhipicephalinae</taxon>
        <taxon>Rhipicephalus</taxon>
        <taxon>Rhipicephalus</taxon>
    </lineage>
</organism>
<sequence length="88" mass="10378">MLIFDYKKVFFFYTMRIVRKSCVSKLKLLLKGFSPRIIFNFIFTYKTSTGCKVCSNVPSVGLMHKFIHLPYYVKCFICAITHPNCLYN</sequence>
<protein>
    <submittedName>
        <fullName evidence="1">Uncharacterized protein</fullName>
    </submittedName>
</protein>
<proteinExistence type="predicted"/>
<evidence type="ECO:0000313" key="1">
    <source>
        <dbReference type="EMBL" id="MAA13523.1"/>
    </source>
</evidence>
<dbReference type="AlphaFoldDB" id="A0A224YH37"/>
<reference evidence="1" key="1">
    <citation type="journal article" date="2017" name="Parasit. Vectors">
        <title>Sialotranscriptomics of Rhipicephalus zambeziensis reveals intricate expression profiles of secretory proteins and suggests tight temporal transcriptional regulation during blood-feeding.</title>
        <authorList>
            <person name="de Castro M.H."/>
            <person name="de Klerk D."/>
            <person name="Pienaar R."/>
            <person name="Rees D.J.G."/>
            <person name="Mans B.J."/>
        </authorList>
    </citation>
    <scope>NUCLEOTIDE SEQUENCE</scope>
    <source>
        <tissue evidence="1">Salivary glands</tissue>
    </source>
</reference>
<name>A0A224YH37_9ACAR</name>
<dbReference type="EMBL" id="GFPF01002377">
    <property type="protein sequence ID" value="MAA13523.1"/>
    <property type="molecule type" value="Transcribed_RNA"/>
</dbReference>
<accession>A0A224YH37</accession>